<dbReference type="Gene3D" id="3.40.640.10">
    <property type="entry name" value="Type I PLP-dependent aspartate aminotransferase-like (Major domain)"/>
    <property type="match status" value="1"/>
</dbReference>
<evidence type="ECO:0000256" key="6">
    <source>
        <dbReference type="ARBA" id="ARBA00022679"/>
    </source>
</evidence>
<keyword evidence="7 9" id="KW-0663">Pyridoxal phosphate</keyword>
<evidence type="ECO:0000256" key="8">
    <source>
        <dbReference type="ARBA" id="ARBA00047481"/>
    </source>
</evidence>
<sequence>MTRPQPRPGIDEIKPYVPGSAVTGFDGPVYKLASNESALGPSPKAMEAYEAAAGKLHIYPDGSARVLREALAARYGLAPELIVCGAGSDEILQLLCKAYLGPGDNIVMSRHGFSVYHILAQGCGASTKFAEEKNLTADVDALLAQVDENTRILFIANPNNPTGTAISGEELARLREGLREDVLLVVDAAYAEYMDWVDYDEGTSLVRAAIGTGAENTVMTRTFSKIYGLGGLRLGWAYCPPSIAEVLNKVRGPFNVSLSAIEAGVAAVSDDEFVDDNRDHNRRERARVTQRLRGLGFEVGDSHGNFVLAKGRGDAPVEDVTALIEFLKTRGVTVRQMGGYFLPDYVRISIGSTEANDVCLNAISEFASQ</sequence>
<dbReference type="NCBIfam" id="TIGR01141">
    <property type="entry name" value="hisC"/>
    <property type="match status" value="1"/>
</dbReference>
<dbReference type="InterPro" id="IPR004839">
    <property type="entry name" value="Aminotransferase_I/II_large"/>
</dbReference>
<dbReference type="HAMAP" id="MF_01023">
    <property type="entry name" value="HisC_aminotrans_2"/>
    <property type="match status" value="1"/>
</dbReference>
<dbReference type="Proteomes" id="UP000613582">
    <property type="component" value="Unassembled WGS sequence"/>
</dbReference>
<dbReference type="SUPFAM" id="SSF53383">
    <property type="entry name" value="PLP-dependent transferases"/>
    <property type="match status" value="1"/>
</dbReference>
<comment type="similarity">
    <text evidence="3 9">Belongs to the class-II pyridoxal-phosphate-dependent aminotransferase family. Histidinol-phosphate aminotransferase subfamily.</text>
</comment>
<evidence type="ECO:0000256" key="4">
    <source>
        <dbReference type="ARBA" id="ARBA00011738"/>
    </source>
</evidence>
<name>A0A8J2V6W8_9PROT</name>
<evidence type="ECO:0000313" key="11">
    <source>
        <dbReference type="EMBL" id="GGD10429.1"/>
    </source>
</evidence>
<dbReference type="InterPro" id="IPR015422">
    <property type="entry name" value="PyrdxlP-dep_Trfase_small"/>
</dbReference>
<comment type="pathway">
    <text evidence="2 9">Amino-acid biosynthesis; L-histidine biosynthesis; L-histidine from 5-phospho-alpha-D-ribose 1-diphosphate: step 7/9.</text>
</comment>
<evidence type="ECO:0000256" key="1">
    <source>
        <dbReference type="ARBA" id="ARBA00001933"/>
    </source>
</evidence>
<comment type="caution">
    <text evidence="11">The sequence shown here is derived from an EMBL/GenBank/DDBJ whole genome shotgun (WGS) entry which is preliminary data.</text>
</comment>
<keyword evidence="9" id="KW-0368">Histidine biosynthesis</keyword>
<dbReference type="PANTHER" id="PTHR43643:SF3">
    <property type="entry name" value="HISTIDINOL-PHOSPHATE AMINOTRANSFERASE"/>
    <property type="match status" value="1"/>
</dbReference>
<dbReference type="InterPro" id="IPR005861">
    <property type="entry name" value="HisP_aminotrans"/>
</dbReference>
<dbReference type="EC" id="2.6.1.9" evidence="9"/>
<gene>
    <name evidence="9 11" type="primary">hisC</name>
    <name evidence="11" type="ORF">GCM10011342_19130</name>
</gene>
<keyword evidence="9" id="KW-0028">Amino-acid biosynthesis</keyword>
<dbReference type="GO" id="GO:0004400">
    <property type="term" value="F:histidinol-phosphate transaminase activity"/>
    <property type="evidence" value="ECO:0007669"/>
    <property type="project" value="UniProtKB-UniRule"/>
</dbReference>
<dbReference type="InterPro" id="IPR050106">
    <property type="entry name" value="HistidinolP_aminotransfase"/>
</dbReference>
<keyword evidence="6 9" id="KW-0808">Transferase</keyword>
<evidence type="ECO:0000256" key="5">
    <source>
        <dbReference type="ARBA" id="ARBA00022576"/>
    </source>
</evidence>
<accession>A0A8J2V6W8</accession>
<feature type="domain" description="Aminotransferase class I/classII large" evidence="10">
    <location>
        <begin position="29"/>
        <end position="363"/>
    </location>
</feature>
<protein>
    <recommendedName>
        <fullName evidence="9">Histidinol-phosphate aminotransferase</fullName>
        <ecNumber evidence="9">2.6.1.9</ecNumber>
    </recommendedName>
    <alternativeName>
        <fullName evidence="9">Imidazole acetol-phosphate transaminase</fullName>
    </alternativeName>
</protein>
<comment type="catalytic activity">
    <reaction evidence="8 9">
        <text>L-histidinol phosphate + 2-oxoglutarate = 3-(imidazol-4-yl)-2-oxopropyl phosphate + L-glutamate</text>
        <dbReference type="Rhea" id="RHEA:23744"/>
        <dbReference type="ChEBI" id="CHEBI:16810"/>
        <dbReference type="ChEBI" id="CHEBI:29985"/>
        <dbReference type="ChEBI" id="CHEBI:57766"/>
        <dbReference type="ChEBI" id="CHEBI:57980"/>
        <dbReference type="EC" id="2.6.1.9"/>
    </reaction>
</comment>
<dbReference type="RefSeq" id="WP_188158638.1">
    <property type="nucleotide sequence ID" value="NZ_BMGH01000001.1"/>
</dbReference>
<dbReference type="AlphaFoldDB" id="A0A8J2V6W8"/>
<evidence type="ECO:0000256" key="9">
    <source>
        <dbReference type="HAMAP-Rule" id="MF_01023"/>
    </source>
</evidence>
<evidence type="ECO:0000259" key="10">
    <source>
        <dbReference type="Pfam" id="PF00155"/>
    </source>
</evidence>
<dbReference type="CDD" id="cd00609">
    <property type="entry name" value="AAT_like"/>
    <property type="match status" value="1"/>
</dbReference>
<comment type="subunit">
    <text evidence="4 9">Homodimer.</text>
</comment>
<dbReference type="Gene3D" id="3.90.1150.10">
    <property type="entry name" value="Aspartate Aminotransferase, domain 1"/>
    <property type="match status" value="1"/>
</dbReference>
<keyword evidence="12" id="KW-1185">Reference proteome</keyword>
<keyword evidence="5 9" id="KW-0032">Aminotransferase</keyword>
<reference evidence="11" key="1">
    <citation type="journal article" date="2014" name="Int. J. Syst. Evol. Microbiol.">
        <title>Complete genome sequence of Corynebacterium casei LMG S-19264T (=DSM 44701T), isolated from a smear-ripened cheese.</title>
        <authorList>
            <consortium name="US DOE Joint Genome Institute (JGI-PGF)"/>
            <person name="Walter F."/>
            <person name="Albersmeier A."/>
            <person name="Kalinowski J."/>
            <person name="Ruckert C."/>
        </authorList>
    </citation>
    <scope>NUCLEOTIDE SEQUENCE</scope>
    <source>
        <strain evidence="11">CGMCC 1.12921</strain>
    </source>
</reference>
<evidence type="ECO:0000256" key="2">
    <source>
        <dbReference type="ARBA" id="ARBA00005011"/>
    </source>
</evidence>
<comment type="cofactor">
    <cofactor evidence="1 9">
        <name>pyridoxal 5'-phosphate</name>
        <dbReference type="ChEBI" id="CHEBI:597326"/>
    </cofactor>
</comment>
<dbReference type="Pfam" id="PF00155">
    <property type="entry name" value="Aminotran_1_2"/>
    <property type="match status" value="1"/>
</dbReference>
<dbReference type="GO" id="GO:0000105">
    <property type="term" value="P:L-histidine biosynthetic process"/>
    <property type="evidence" value="ECO:0007669"/>
    <property type="project" value="UniProtKB-UniRule"/>
</dbReference>
<dbReference type="InterPro" id="IPR015421">
    <property type="entry name" value="PyrdxlP-dep_Trfase_major"/>
</dbReference>
<dbReference type="InterPro" id="IPR015424">
    <property type="entry name" value="PyrdxlP-dep_Trfase"/>
</dbReference>
<organism evidence="11 12">
    <name type="scientific">Aquisalinus flavus</name>
    <dbReference type="NCBI Taxonomy" id="1526572"/>
    <lineage>
        <taxon>Bacteria</taxon>
        <taxon>Pseudomonadati</taxon>
        <taxon>Pseudomonadota</taxon>
        <taxon>Alphaproteobacteria</taxon>
        <taxon>Parvularculales</taxon>
        <taxon>Parvularculaceae</taxon>
        <taxon>Aquisalinus</taxon>
    </lineage>
</organism>
<feature type="modified residue" description="N6-(pyridoxal phosphate)lysine" evidence="9">
    <location>
        <position position="225"/>
    </location>
</feature>
<evidence type="ECO:0000256" key="7">
    <source>
        <dbReference type="ARBA" id="ARBA00022898"/>
    </source>
</evidence>
<dbReference type="UniPathway" id="UPA00031">
    <property type="reaction ID" value="UER00012"/>
</dbReference>
<evidence type="ECO:0000313" key="12">
    <source>
        <dbReference type="Proteomes" id="UP000613582"/>
    </source>
</evidence>
<proteinExistence type="inferred from homology"/>
<dbReference type="PANTHER" id="PTHR43643">
    <property type="entry name" value="HISTIDINOL-PHOSPHATE AMINOTRANSFERASE 2"/>
    <property type="match status" value="1"/>
</dbReference>
<evidence type="ECO:0000256" key="3">
    <source>
        <dbReference type="ARBA" id="ARBA00007970"/>
    </source>
</evidence>
<reference evidence="11" key="2">
    <citation type="submission" date="2020-09" db="EMBL/GenBank/DDBJ databases">
        <authorList>
            <person name="Sun Q."/>
            <person name="Zhou Y."/>
        </authorList>
    </citation>
    <scope>NUCLEOTIDE SEQUENCE</scope>
    <source>
        <strain evidence="11">CGMCC 1.12921</strain>
    </source>
</reference>
<dbReference type="GO" id="GO:0030170">
    <property type="term" value="F:pyridoxal phosphate binding"/>
    <property type="evidence" value="ECO:0007669"/>
    <property type="project" value="InterPro"/>
</dbReference>
<dbReference type="EMBL" id="BMGH01000001">
    <property type="protein sequence ID" value="GGD10429.1"/>
    <property type="molecule type" value="Genomic_DNA"/>
</dbReference>